<sequence length="231" mass="23754">MTRDVLILRPEPAASESALRAKSLGLQPIVAPLFETKPIPWDPPGRPPFDAVLMTSANAARLGGPKLEAFFDLPCYAVGAATAQAAALAGFSDIRTGPADGAALARMAEEQGVRHGLHLCGRDHIPLSCGRLSVTACPVYAAEAADSLPSRAVSALMDGTLILLHSPRAAETFGKLVDEGGVDRARVTLAAISPAAAEAAGGGWAAKSIAAHPRDESLLELAARLCGVKVP</sequence>
<reference evidence="2 3" key="1">
    <citation type="submission" date="2020-11" db="EMBL/GenBank/DDBJ databases">
        <title>Genome seq and assembly of Sphingosinicella sp.</title>
        <authorList>
            <person name="Chhetri G."/>
        </authorList>
    </citation>
    <scope>NUCLEOTIDE SEQUENCE [LARGE SCALE GENOMIC DNA]</scope>
    <source>
        <strain evidence="2 3">UDD2</strain>
    </source>
</reference>
<dbReference type="InterPro" id="IPR003754">
    <property type="entry name" value="4pyrrol_synth_uPrphyn_synth"/>
</dbReference>
<dbReference type="Proteomes" id="UP000594873">
    <property type="component" value="Chromosome"/>
</dbReference>
<accession>A0A7T2GIU2</accession>
<gene>
    <name evidence="2" type="ORF">IC614_09215</name>
</gene>
<evidence type="ECO:0000313" key="3">
    <source>
        <dbReference type="Proteomes" id="UP000594873"/>
    </source>
</evidence>
<protein>
    <submittedName>
        <fullName evidence="2">Uroporphyrinogen-III synthase</fullName>
    </submittedName>
</protein>
<organism evidence="2 3">
    <name type="scientific">Allosphingosinicella flava</name>
    <dbReference type="NCBI Taxonomy" id="2771430"/>
    <lineage>
        <taxon>Bacteria</taxon>
        <taxon>Pseudomonadati</taxon>
        <taxon>Pseudomonadota</taxon>
        <taxon>Alphaproteobacteria</taxon>
        <taxon>Sphingomonadales</taxon>
        <taxon>Sphingomonadaceae</taxon>
        <taxon>Allosphingosinicella</taxon>
    </lineage>
</organism>
<dbReference type="GO" id="GO:0004852">
    <property type="term" value="F:uroporphyrinogen-III synthase activity"/>
    <property type="evidence" value="ECO:0007669"/>
    <property type="project" value="InterPro"/>
</dbReference>
<dbReference type="AlphaFoldDB" id="A0A7T2GIU2"/>
<keyword evidence="3" id="KW-1185">Reference proteome</keyword>
<dbReference type="EMBL" id="CP065592">
    <property type="protein sequence ID" value="QPQ54512.1"/>
    <property type="molecule type" value="Genomic_DNA"/>
</dbReference>
<dbReference type="Gene3D" id="3.40.50.10090">
    <property type="match status" value="2"/>
</dbReference>
<evidence type="ECO:0000259" key="1">
    <source>
        <dbReference type="Pfam" id="PF02602"/>
    </source>
</evidence>
<dbReference type="KEGG" id="sflv:IC614_09215"/>
<dbReference type="Pfam" id="PF02602">
    <property type="entry name" value="HEM4"/>
    <property type="match status" value="1"/>
</dbReference>
<evidence type="ECO:0000313" key="2">
    <source>
        <dbReference type="EMBL" id="QPQ54512.1"/>
    </source>
</evidence>
<feature type="domain" description="Tetrapyrrole biosynthesis uroporphyrinogen III synthase" evidence="1">
    <location>
        <begin position="20"/>
        <end position="220"/>
    </location>
</feature>
<dbReference type="GO" id="GO:0033014">
    <property type="term" value="P:tetrapyrrole biosynthetic process"/>
    <property type="evidence" value="ECO:0007669"/>
    <property type="project" value="InterPro"/>
</dbReference>
<name>A0A7T2GIU2_9SPHN</name>
<dbReference type="InterPro" id="IPR036108">
    <property type="entry name" value="4pyrrol_syn_uPrphyn_synt_sf"/>
</dbReference>
<dbReference type="RefSeq" id="WP_200971038.1">
    <property type="nucleotide sequence ID" value="NZ_CP065592.1"/>
</dbReference>
<proteinExistence type="predicted"/>
<dbReference type="SUPFAM" id="SSF69618">
    <property type="entry name" value="HemD-like"/>
    <property type="match status" value="1"/>
</dbReference>